<dbReference type="Proteomes" id="UP001501470">
    <property type="component" value="Unassembled WGS sequence"/>
</dbReference>
<evidence type="ECO:0000313" key="2">
    <source>
        <dbReference type="EMBL" id="GAA1524682.1"/>
    </source>
</evidence>
<keyword evidence="1" id="KW-0732">Signal</keyword>
<evidence type="ECO:0000313" key="3">
    <source>
        <dbReference type="Proteomes" id="UP001501470"/>
    </source>
</evidence>
<feature type="signal peptide" evidence="1">
    <location>
        <begin position="1"/>
        <end position="27"/>
    </location>
</feature>
<dbReference type="RefSeq" id="WP_344504154.1">
    <property type="nucleotide sequence ID" value="NZ_BAAAQD010000009.1"/>
</dbReference>
<proteinExistence type="predicted"/>
<evidence type="ECO:0000256" key="1">
    <source>
        <dbReference type="SAM" id="SignalP"/>
    </source>
</evidence>
<gene>
    <name evidence="2" type="ORF">GCM10009827_046580</name>
</gene>
<accession>A0ABN2AR30</accession>
<evidence type="ECO:0008006" key="4">
    <source>
        <dbReference type="Google" id="ProtNLM"/>
    </source>
</evidence>
<dbReference type="EMBL" id="BAAAQD010000009">
    <property type="protein sequence ID" value="GAA1524682.1"/>
    <property type="molecule type" value="Genomic_DNA"/>
</dbReference>
<organism evidence="2 3">
    <name type="scientific">Dactylosporangium maewongense</name>
    <dbReference type="NCBI Taxonomy" id="634393"/>
    <lineage>
        <taxon>Bacteria</taxon>
        <taxon>Bacillati</taxon>
        <taxon>Actinomycetota</taxon>
        <taxon>Actinomycetes</taxon>
        <taxon>Micromonosporales</taxon>
        <taxon>Micromonosporaceae</taxon>
        <taxon>Dactylosporangium</taxon>
    </lineage>
</organism>
<feature type="chain" id="PRO_5047045730" description="Exo-alpha-sialidase" evidence="1">
    <location>
        <begin position="28"/>
        <end position="315"/>
    </location>
</feature>
<comment type="caution">
    <text evidence="2">The sequence shown here is derived from an EMBL/GenBank/DDBJ whole genome shotgun (WGS) entry which is preliminary data.</text>
</comment>
<keyword evidence="3" id="KW-1185">Reference proteome</keyword>
<protein>
    <recommendedName>
        <fullName evidence="4">Exo-alpha-sialidase</fullName>
    </recommendedName>
</protein>
<sequence>MSLRRLALPAAALLAICLIQCSSPGTAAAYTTVHTGSGRPALALAGGRLYASWAGSTSGTYGKQLIIGTSVDGGRTFTKDNSVVERTPEGEGPALSADGPGVRLAWSAANNGNTLTVAYTGGTGLQCRTALTGVRTDRSPALAADGAGIRWIAWTGTDSRINIARLSGGCPGGFSLQDRVTLAETTPYGPALVFDDSGAENGLLLGWTGADGSINLGTVTTGSAVLTNRSTVIQPGQQLATGGLGLTSHPADLYVWFRATDGSVRRGYSQGCRPTCFYVYSSELQSASAVGVGTDGFHDTIGYFDARGKLNVATY</sequence>
<reference evidence="2 3" key="1">
    <citation type="journal article" date="2019" name="Int. J. Syst. Evol. Microbiol.">
        <title>The Global Catalogue of Microorganisms (GCM) 10K type strain sequencing project: providing services to taxonomists for standard genome sequencing and annotation.</title>
        <authorList>
            <consortium name="The Broad Institute Genomics Platform"/>
            <consortium name="The Broad Institute Genome Sequencing Center for Infectious Disease"/>
            <person name="Wu L."/>
            <person name="Ma J."/>
        </authorList>
    </citation>
    <scope>NUCLEOTIDE SEQUENCE [LARGE SCALE GENOMIC DNA]</scope>
    <source>
        <strain evidence="2 3">JCM 15933</strain>
    </source>
</reference>
<name>A0ABN2AR30_9ACTN</name>